<gene>
    <name evidence="1" type="ORF">NtB2_01133</name>
</gene>
<protein>
    <recommendedName>
        <fullName evidence="3">SseB protein N-terminal domain-containing protein</fullName>
    </recommendedName>
</protein>
<organism evidence="1 2">
    <name type="scientific">Lactococcus termiticola</name>
    <dbReference type="NCBI Taxonomy" id="2169526"/>
    <lineage>
        <taxon>Bacteria</taxon>
        <taxon>Bacillati</taxon>
        <taxon>Bacillota</taxon>
        <taxon>Bacilli</taxon>
        <taxon>Lactobacillales</taxon>
        <taxon>Streptococcaceae</taxon>
        <taxon>Lactococcus</taxon>
    </lineage>
</organism>
<evidence type="ECO:0000313" key="2">
    <source>
        <dbReference type="Proteomes" id="UP000245021"/>
    </source>
</evidence>
<evidence type="ECO:0000313" key="1">
    <source>
        <dbReference type="EMBL" id="GBG96996.1"/>
    </source>
</evidence>
<evidence type="ECO:0008006" key="3">
    <source>
        <dbReference type="Google" id="ProtNLM"/>
    </source>
</evidence>
<dbReference type="OrthoDB" id="2241212at2"/>
<comment type="caution">
    <text evidence="1">The sequence shown here is derived from an EMBL/GenBank/DDBJ whole genome shotgun (WGS) entry which is preliminary data.</text>
</comment>
<dbReference type="AlphaFoldDB" id="A0A2R5HGL0"/>
<sequence length="262" mass="30120">MKAFNINPELHNRIKASLQYPGDFLLNIGMTYALQSYAFIAPSEPFYLHINEKNILPIFTNEEDFEKFKEHVNNEEVKWVETSVISLLDSIADSEIDTLGINVDLEAHKVDSDHAFFDKLALMDFIREYTEMMNTFSSEENQQAAKLDQYFFVPAFTGKNDEGEILRSFPLMTAGDNKKYAPVFDNLDSLQIWYRSEFFGLPFTKDKGDVVLMKLSEIEHPADAKHILDDASGVTINPLDVEISEYKKTIIPFNMLTKPDYD</sequence>
<accession>A0A2R5HGL0</accession>
<name>A0A2R5HGL0_9LACT</name>
<reference evidence="1 2" key="1">
    <citation type="journal article" date="2018" name="Genome Announc.">
        <title>Draft Genome Sequence of Lactococcus sp. Strain NtB2 (JCM 32569), Isolated from the Gut of the Higher Termite Nasutitermes takasagoensis.</title>
        <authorList>
            <person name="Noda S."/>
            <person name="Aihara C."/>
            <person name="Yuki M."/>
            <person name="Ohkuma M."/>
        </authorList>
    </citation>
    <scope>NUCLEOTIDE SEQUENCE [LARGE SCALE GENOMIC DNA]</scope>
    <source>
        <strain evidence="1 2">NtB2</strain>
    </source>
</reference>
<dbReference type="RefSeq" id="WP_109245964.1">
    <property type="nucleotide sequence ID" value="NZ_BFFO01000006.1"/>
</dbReference>
<proteinExistence type="predicted"/>
<dbReference type="Proteomes" id="UP000245021">
    <property type="component" value="Unassembled WGS sequence"/>
</dbReference>
<keyword evidence="2" id="KW-1185">Reference proteome</keyword>
<dbReference type="EMBL" id="BFFO01000006">
    <property type="protein sequence ID" value="GBG96996.1"/>
    <property type="molecule type" value="Genomic_DNA"/>
</dbReference>